<dbReference type="RefSeq" id="WP_344823085.1">
    <property type="nucleotide sequence ID" value="NZ_BAAAUV010000003.1"/>
</dbReference>
<protein>
    <submittedName>
        <fullName evidence="3">Helix-turn-helix transcriptional regulator</fullName>
    </submittedName>
</protein>
<feature type="compositionally biased region" description="Basic and acidic residues" evidence="1">
    <location>
        <begin position="310"/>
        <end position="324"/>
    </location>
</feature>
<evidence type="ECO:0000313" key="4">
    <source>
        <dbReference type="Proteomes" id="UP001501237"/>
    </source>
</evidence>
<dbReference type="SMART" id="SM00530">
    <property type="entry name" value="HTH_XRE"/>
    <property type="match status" value="1"/>
</dbReference>
<dbReference type="Pfam" id="PF13560">
    <property type="entry name" value="HTH_31"/>
    <property type="match status" value="1"/>
</dbReference>
<evidence type="ECO:0000259" key="2">
    <source>
        <dbReference type="PROSITE" id="PS50943"/>
    </source>
</evidence>
<feature type="domain" description="HTH cro/C1-type" evidence="2">
    <location>
        <begin position="20"/>
        <end position="74"/>
    </location>
</feature>
<dbReference type="EMBL" id="BAAAUV010000003">
    <property type="protein sequence ID" value="GAA3199795.1"/>
    <property type="molecule type" value="Genomic_DNA"/>
</dbReference>
<comment type="caution">
    <text evidence="3">The sequence shown here is derived from an EMBL/GenBank/DDBJ whole genome shotgun (WGS) entry which is preliminary data.</text>
</comment>
<dbReference type="InterPro" id="IPR043917">
    <property type="entry name" value="DUF5753"/>
</dbReference>
<name>A0ABP6Q2L5_9ACTN</name>
<evidence type="ECO:0000313" key="3">
    <source>
        <dbReference type="EMBL" id="GAA3199795.1"/>
    </source>
</evidence>
<accession>A0ABP6Q2L5</accession>
<dbReference type="Pfam" id="PF19054">
    <property type="entry name" value="DUF5753"/>
    <property type="match status" value="1"/>
</dbReference>
<dbReference type="Gene3D" id="1.10.260.40">
    <property type="entry name" value="lambda repressor-like DNA-binding domains"/>
    <property type="match status" value="1"/>
</dbReference>
<dbReference type="InterPro" id="IPR010982">
    <property type="entry name" value="Lambda_DNA-bd_dom_sf"/>
</dbReference>
<dbReference type="InterPro" id="IPR001387">
    <property type="entry name" value="Cro/C1-type_HTH"/>
</dbReference>
<keyword evidence="4" id="KW-1185">Reference proteome</keyword>
<organism evidence="3 4">
    <name type="scientific">Actinocorallia longicatena</name>
    <dbReference type="NCBI Taxonomy" id="111803"/>
    <lineage>
        <taxon>Bacteria</taxon>
        <taxon>Bacillati</taxon>
        <taxon>Actinomycetota</taxon>
        <taxon>Actinomycetes</taxon>
        <taxon>Streptosporangiales</taxon>
        <taxon>Thermomonosporaceae</taxon>
        <taxon>Actinocorallia</taxon>
    </lineage>
</organism>
<gene>
    <name evidence="3" type="ORF">GCM10010468_12150</name>
</gene>
<sequence>MGMPSGPGPTVQRAILTSELLRLRLENGSTQSQAANALDWSLSKLIRIEGGAVGISTTDLRALVRFYGMSENDPAVAKLTLLAREGRQRGWWSLYRNELNQAYYDFIGYEAGASIIRHYGAQMIPGLLQIEDYAKALSTEFAESSAELEVIVEVRMERREQILERADPPELFAILDEAALHRQVGGQTDMAIMARQLRHLVEMLERPNITIEVIPFTMGAHFGMMGDFTVLEFADSRLGDILFLENARSADVIATDRDSRITDYKLAYANLRNLVLPASETAGFIEQIMGSMGRAPSPRSSTGGRRVSRAARESPAEGRPRPQQ</sequence>
<proteinExistence type="predicted"/>
<evidence type="ECO:0000256" key="1">
    <source>
        <dbReference type="SAM" id="MobiDB-lite"/>
    </source>
</evidence>
<dbReference type="SUPFAM" id="SSF47413">
    <property type="entry name" value="lambda repressor-like DNA-binding domains"/>
    <property type="match status" value="1"/>
</dbReference>
<reference evidence="4" key="1">
    <citation type="journal article" date="2019" name="Int. J. Syst. Evol. Microbiol.">
        <title>The Global Catalogue of Microorganisms (GCM) 10K type strain sequencing project: providing services to taxonomists for standard genome sequencing and annotation.</title>
        <authorList>
            <consortium name="The Broad Institute Genomics Platform"/>
            <consortium name="The Broad Institute Genome Sequencing Center for Infectious Disease"/>
            <person name="Wu L."/>
            <person name="Ma J."/>
        </authorList>
    </citation>
    <scope>NUCLEOTIDE SEQUENCE [LARGE SCALE GENOMIC DNA]</scope>
    <source>
        <strain evidence="4">JCM 9377</strain>
    </source>
</reference>
<dbReference type="PROSITE" id="PS50943">
    <property type="entry name" value="HTH_CROC1"/>
    <property type="match status" value="1"/>
</dbReference>
<dbReference type="Proteomes" id="UP001501237">
    <property type="component" value="Unassembled WGS sequence"/>
</dbReference>
<dbReference type="CDD" id="cd00093">
    <property type="entry name" value="HTH_XRE"/>
    <property type="match status" value="1"/>
</dbReference>
<feature type="region of interest" description="Disordered" evidence="1">
    <location>
        <begin position="291"/>
        <end position="324"/>
    </location>
</feature>